<dbReference type="PANTHER" id="PTHR43788:SF8">
    <property type="entry name" value="DNA-BINDING PROTEIN SMUBP-2"/>
    <property type="match status" value="1"/>
</dbReference>
<dbReference type="InterPro" id="IPR027417">
    <property type="entry name" value="P-loop_NTPase"/>
</dbReference>
<name>A0A0C3E3U2_9AGAM</name>
<dbReference type="SUPFAM" id="SSF52540">
    <property type="entry name" value="P-loop containing nucleoside triphosphate hydrolases"/>
    <property type="match status" value="1"/>
</dbReference>
<sequence length="585" mass="66014">MMNKFTIKQDLFKQSFPPIFVTTVDERLLEKEIILSFLSTDSNEEKIGVSAIYGKRCAITSIAFSTLTSSLVIHFSKQPGRRALELIKDCILVNSRHTKYAFKMDTFALSLFTDLSLRISNAVDLLSLKTKGNRHSLERVLGVMGGEHMLHKHNVKALFFKNAKEMSHSDVAVQAWAACAVAILYNTTSVPRIDTLKLTQKQLAPLARIARDGDLLEAIKPTVTKNDVRSDFSVKADRVNLTCERFRTRIRTSGNQVVLIETKNGTSKNSVAGRARQVQGRKAQVSVDGPVSGEIVSVSTIGKEEMNFAEIARQVIILHVLQDRTSLLSQPFFQRIWLPHERTSWPKRGSRTLDPSIYFPQRALNPSQEMAVEKILSSDDDNRIVMIHGPPGTGKTTVIAAAVTSFHHANRQRSVWIAAQSNVAVKNIAEKFCDVGFHDFKLLVSKDFHFDWHEHLYKDILEPHFIRSDVFSKDIVAAERDLLDARVILCTLTMLSSQSIAHYTHIAPVQTIIFDEASQIEVGDYIPVVHRFEPTLRKIVFIGDNKQLAPYGQEEVRGLQSIFEFDHLLKNAVFLDIQCMRSPFF</sequence>
<dbReference type="AlphaFoldDB" id="A0A0C3E3U2"/>
<organism evidence="1 2">
    <name type="scientific">Scleroderma citrinum Foug A</name>
    <dbReference type="NCBI Taxonomy" id="1036808"/>
    <lineage>
        <taxon>Eukaryota</taxon>
        <taxon>Fungi</taxon>
        <taxon>Dikarya</taxon>
        <taxon>Basidiomycota</taxon>
        <taxon>Agaricomycotina</taxon>
        <taxon>Agaricomycetes</taxon>
        <taxon>Agaricomycetidae</taxon>
        <taxon>Boletales</taxon>
        <taxon>Sclerodermatineae</taxon>
        <taxon>Sclerodermataceae</taxon>
        <taxon>Scleroderma</taxon>
    </lineage>
</organism>
<proteinExistence type="predicted"/>
<dbReference type="Proteomes" id="UP000053989">
    <property type="component" value="Unassembled WGS sequence"/>
</dbReference>
<dbReference type="PANTHER" id="PTHR43788">
    <property type="entry name" value="DNA2/NAM7 HELICASE FAMILY MEMBER"/>
    <property type="match status" value="1"/>
</dbReference>
<accession>A0A0C3E3U2</accession>
<reference evidence="1 2" key="1">
    <citation type="submission" date="2014-04" db="EMBL/GenBank/DDBJ databases">
        <authorList>
            <consortium name="DOE Joint Genome Institute"/>
            <person name="Kuo A."/>
            <person name="Kohler A."/>
            <person name="Nagy L.G."/>
            <person name="Floudas D."/>
            <person name="Copeland A."/>
            <person name="Barry K.W."/>
            <person name="Cichocki N."/>
            <person name="Veneault-Fourrey C."/>
            <person name="LaButti K."/>
            <person name="Lindquist E.A."/>
            <person name="Lipzen A."/>
            <person name="Lundell T."/>
            <person name="Morin E."/>
            <person name="Murat C."/>
            <person name="Sun H."/>
            <person name="Tunlid A."/>
            <person name="Henrissat B."/>
            <person name="Grigoriev I.V."/>
            <person name="Hibbett D.S."/>
            <person name="Martin F."/>
            <person name="Nordberg H.P."/>
            <person name="Cantor M.N."/>
            <person name="Hua S.X."/>
        </authorList>
    </citation>
    <scope>NUCLEOTIDE SEQUENCE [LARGE SCALE GENOMIC DNA]</scope>
    <source>
        <strain evidence="1 2">Foug A</strain>
    </source>
</reference>
<dbReference type="InParanoid" id="A0A0C3E3U2"/>
<dbReference type="OrthoDB" id="6513042at2759"/>
<dbReference type="STRING" id="1036808.A0A0C3E3U2"/>
<dbReference type="EMBL" id="KN822012">
    <property type="protein sequence ID" value="KIM67490.1"/>
    <property type="molecule type" value="Genomic_DNA"/>
</dbReference>
<dbReference type="Gene3D" id="3.40.50.300">
    <property type="entry name" value="P-loop containing nucleotide triphosphate hydrolases"/>
    <property type="match status" value="1"/>
</dbReference>
<dbReference type="InterPro" id="IPR050534">
    <property type="entry name" value="Coronavir_polyprotein_1ab"/>
</dbReference>
<evidence type="ECO:0000313" key="1">
    <source>
        <dbReference type="EMBL" id="KIM67490.1"/>
    </source>
</evidence>
<protein>
    <recommendedName>
        <fullName evidence="3">DNA2/NAM7 helicase helicase domain-containing protein</fullName>
    </recommendedName>
</protein>
<gene>
    <name evidence="1" type="ORF">SCLCIDRAFT_1192120</name>
</gene>
<keyword evidence="2" id="KW-1185">Reference proteome</keyword>
<reference evidence="2" key="2">
    <citation type="submission" date="2015-01" db="EMBL/GenBank/DDBJ databases">
        <title>Evolutionary Origins and Diversification of the Mycorrhizal Mutualists.</title>
        <authorList>
            <consortium name="DOE Joint Genome Institute"/>
            <consortium name="Mycorrhizal Genomics Consortium"/>
            <person name="Kohler A."/>
            <person name="Kuo A."/>
            <person name="Nagy L.G."/>
            <person name="Floudas D."/>
            <person name="Copeland A."/>
            <person name="Barry K.W."/>
            <person name="Cichocki N."/>
            <person name="Veneault-Fourrey C."/>
            <person name="LaButti K."/>
            <person name="Lindquist E.A."/>
            <person name="Lipzen A."/>
            <person name="Lundell T."/>
            <person name="Morin E."/>
            <person name="Murat C."/>
            <person name="Riley R."/>
            <person name="Ohm R."/>
            <person name="Sun H."/>
            <person name="Tunlid A."/>
            <person name="Henrissat B."/>
            <person name="Grigoriev I.V."/>
            <person name="Hibbett D.S."/>
            <person name="Martin F."/>
        </authorList>
    </citation>
    <scope>NUCLEOTIDE SEQUENCE [LARGE SCALE GENOMIC DNA]</scope>
    <source>
        <strain evidence="2">Foug A</strain>
    </source>
</reference>
<evidence type="ECO:0008006" key="3">
    <source>
        <dbReference type="Google" id="ProtNLM"/>
    </source>
</evidence>
<dbReference type="HOGENOM" id="CLU_010083_0_0_1"/>
<dbReference type="GO" id="GO:0043139">
    <property type="term" value="F:5'-3' DNA helicase activity"/>
    <property type="evidence" value="ECO:0007669"/>
    <property type="project" value="TreeGrafter"/>
</dbReference>
<dbReference type="Pfam" id="PF13604">
    <property type="entry name" value="AAA_30"/>
    <property type="match status" value="1"/>
</dbReference>
<evidence type="ECO:0000313" key="2">
    <source>
        <dbReference type="Proteomes" id="UP000053989"/>
    </source>
</evidence>